<protein>
    <submittedName>
        <fullName evidence="1">Uncharacterized protein</fullName>
    </submittedName>
</protein>
<reference evidence="1 2" key="1">
    <citation type="submission" date="2017-03" db="EMBL/GenBank/DDBJ databases">
        <title>Genome analysis of strain PAMC 26577.</title>
        <authorList>
            <person name="Oh H.-M."/>
            <person name="Yang J.-A."/>
        </authorList>
    </citation>
    <scope>NUCLEOTIDE SEQUENCE [LARGE SCALE GENOMIC DNA]</scope>
    <source>
        <strain evidence="1 2">PAMC 26577</strain>
    </source>
</reference>
<sequence>MAQDEGALEKVTVTDGWTPVLPNTPTSVTLWDEIAPPVPARVPVDATLHATPNDVADTEAPTPQ</sequence>
<name>A0A242M8Y8_CABSO</name>
<dbReference type="AlphaFoldDB" id="A0A242M8Y8"/>
<evidence type="ECO:0000313" key="1">
    <source>
        <dbReference type="EMBL" id="OTP67623.1"/>
    </source>
</evidence>
<accession>A0A242M8Y8</accession>
<organism evidence="1 2">
    <name type="scientific">Caballeronia sordidicola</name>
    <name type="common">Burkholderia sordidicola</name>
    <dbReference type="NCBI Taxonomy" id="196367"/>
    <lineage>
        <taxon>Bacteria</taxon>
        <taxon>Pseudomonadati</taxon>
        <taxon>Pseudomonadota</taxon>
        <taxon>Betaproteobacteria</taxon>
        <taxon>Burkholderiales</taxon>
        <taxon>Burkholderiaceae</taxon>
        <taxon>Caballeronia</taxon>
    </lineage>
</organism>
<evidence type="ECO:0000313" key="2">
    <source>
        <dbReference type="Proteomes" id="UP000195221"/>
    </source>
</evidence>
<gene>
    <name evidence="1" type="ORF">PAMC26577_36210</name>
</gene>
<dbReference type="EMBL" id="NBTZ01000152">
    <property type="protein sequence ID" value="OTP67623.1"/>
    <property type="molecule type" value="Genomic_DNA"/>
</dbReference>
<comment type="caution">
    <text evidence="1">The sequence shown here is derived from an EMBL/GenBank/DDBJ whole genome shotgun (WGS) entry which is preliminary data.</text>
</comment>
<dbReference type="Proteomes" id="UP000195221">
    <property type="component" value="Unassembled WGS sequence"/>
</dbReference>
<proteinExistence type="predicted"/>